<dbReference type="PANTHER" id="PTHR20953">
    <property type="entry name" value="KINASE-RELATED"/>
    <property type="match status" value="1"/>
</dbReference>
<gene>
    <name evidence="4" type="ORF">SDC9_102600</name>
</gene>
<evidence type="ECO:0000256" key="2">
    <source>
        <dbReference type="ARBA" id="ARBA00022840"/>
    </source>
</evidence>
<dbReference type="InterPro" id="IPR045735">
    <property type="entry name" value="Spore_III_AA_AAA+_ATPase"/>
</dbReference>
<sequence length="310" mass="33379">MSSQSGGARFQQAAALLPPALRRIVQNLPATVQEEAEELRLRVGRPLAVTLPGGEMPVTGERIVTAEEVLLVLEIASRGSIHTALEQVRHGFLTVAGGHRIGVCGSGVLREGRVQNLKSISSVNIRIAKEVRGAARQVLENLKENGALMSTLILSPPGCGKTTLLRDLVRCISDGEGTEPMRVGLVDERGEIAAMENGLPQMDVGRRTDVLEGCPREEALMMLLRGMNPQVLAVDEITAEADAGALSAAAGCGVILLATTHSTKVTELFDRQSCGRLLERGVFRRAVYITFDRGKRNYIVQRLDEEGKPC</sequence>
<dbReference type="InterPro" id="IPR003593">
    <property type="entry name" value="AAA+_ATPase"/>
</dbReference>
<keyword evidence="2" id="KW-0067">ATP-binding</keyword>
<name>A0A645AY56_9ZZZZ</name>
<dbReference type="SMART" id="SM00382">
    <property type="entry name" value="AAA"/>
    <property type="match status" value="1"/>
</dbReference>
<dbReference type="Pfam" id="PF19568">
    <property type="entry name" value="Spore_III_AA"/>
    <property type="match status" value="1"/>
</dbReference>
<dbReference type="EMBL" id="VSSQ01015444">
    <property type="protein sequence ID" value="MPM55803.1"/>
    <property type="molecule type" value="Genomic_DNA"/>
</dbReference>
<evidence type="ECO:0000259" key="3">
    <source>
        <dbReference type="SMART" id="SM00382"/>
    </source>
</evidence>
<organism evidence="4">
    <name type="scientific">bioreactor metagenome</name>
    <dbReference type="NCBI Taxonomy" id="1076179"/>
    <lineage>
        <taxon>unclassified sequences</taxon>
        <taxon>metagenomes</taxon>
        <taxon>ecological metagenomes</taxon>
    </lineage>
</organism>
<protein>
    <recommendedName>
        <fullName evidence="3">AAA+ ATPase domain-containing protein</fullName>
    </recommendedName>
</protein>
<reference evidence="4" key="1">
    <citation type="submission" date="2019-08" db="EMBL/GenBank/DDBJ databases">
        <authorList>
            <person name="Kucharzyk K."/>
            <person name="Murdoch R.W."/>
            <person name="Higgins S."/>
            <person name="Loffler F."/>
        </authorList>
    </citation>
    <scope>NUCLEOTIDE SEQUENCE</scope>
</reference>
<evidence type="ECO:0000256" key="1">
    <source>
        <dbReference type="ARBA" id="ARBA00022741"/>
    </source>
</evidence>
<dbReference type="Gene3D" id="3.40.50.300">
    <property type="entry name" value="P-loop containing nucleotide triphosphate hydrolases"/>
    <property type="match status" value="1"/>
</dbReference>
<proteinExistence type="predicted"/>
<evidence type="ECO:0000313" key="4">
    <source>
        <dbReference type="EMBL" id="MPM55803.1"/>
    </source>
</evidence>
<feature type="domain" description="AAA+ ATPase" evidence="3">
    <location>
        <begin position="147"/>
        <end position="293"/>
    </location>
</feature>
<dbReference type="SUPFAM" id="SSF52540">
    <property type="entry name" value="P-loop containing nucleoside triphosphate hydrolases"/>
    <property type="match status" value="1"/>
</dbReference>
<dbReference type="GO" id="GO:0005524">
    <property type="term" value="F:ATP binding"/>
    <property type="evidence" value="ECO:0007669"/>
    <property type="project" value="UniProtKB-KW"/>
</dbReference>
<dbReference type="PANTHER" id="PTHR20953:SF3">
    <property type="entry name" value="P-LOOP CONTAINING NUCLEOSIDE TRIPHOSPHATE HYDROLASES SUPERFAMILY PROTEIN"/>
    <property type="match status" value="1"/>
</dbReference>
<comment type="caution">
    <text evidence="4">The sequence shown here is derived from an EMBL/GenBank/DDBJ whole genome shotgun (WGS) entry which is preliminary data.</text>
</comment>
<dbReference type="AlphaFoldDB" id="A0A645AY56"/>
<dbReference type="InterPro" id="IPR027417">
    <property type="entry name" value="P-loop_NTPase"/>
</dbReference>
<accession>A0A645AY56</accession>
<keyword evidence="1" id="KW-0547">Nucleotide-binding</keyword>